<evidence type="ECO:0000256" key="5">
    <source>
        <dbReference type="PROSITE-ProRule" id="PRU00335"/>
    </source>
</evidence>
<dbReference type="SUPFAM" id="SSF46689">
    <property type="entry name" value="Homeodomain-like"/>
    <property type="match status" value="1"/>
</dbReference>
<dbReference type="GO" id="GO:0003700">
    <property type="term" value="F:DNA-binding transcription factor activity"/>
    <property type="evidence" value="ECO:0007669"/>
    <property type="project" value="TreeGrafter"/>
</dbReference>
<proteinExistence type="predicted"/>
<dbReference type="Pfam" id="PF13977">
    <property type="entry name" value="TetR_C_6"/>
    <property type="match status" value="1"/>
</dbReference>
<dbReference type="InterPro" id="IPR050109">
    <property type="entry name" value="HTH-type_TetR-like_transc_reg"/>
</dbReference>
<dbReference type="AlphaFoldDB" id="A0A1L3SN73"/>
<evidence type="ECO:0000256" key="3">
    <source>
        <dbReference type="ARBA" id="ARBA00023125"/>
    </source>
</evidence>
<keyword evidence="4" id="KW-0804">Transcription</keyword>
<keyword evidence="3 5" id="KW-0238">DNA-binding</keyword>
<organism evidence="7 8">
    <name type="scientific">Aquibium oceanicum</name>
    <dbReference type="NCBI Taxonomy" id="1670800"/>
    <lineage>
        <taxon>Bacteria</taxon>
        <taxon>Pseudomonadati</taxon>
        <taxon>Pseudomonadota</taxon>
        <taxon>Alphaproteobacteria</taxon>
        <taxon>Hyphomicrobiales</taxon>
        <taxon>Phyllobacteriaceae</taxon>
        <taxon>Aquibium</taxon>
    </lineage>
</organism>
<dbReference type="RefSeq" id="WP_072602229.1">
    <property type="nucleotide sequence ID" value="NZ_CP018171.1"/>
</dbReference>
<dbReference type="InterPro" id="IPR009057">
    <property type="entry name" value="Homeodomain-like_sf"/>
</dbReference>
<dbReference type="GO" id="GO:0000976">
    <property type="term" value="F:transcription cis-regulatory region binding"/>
    <property type="evidence" value="ECO:0007669"/>
    <property type="project" value="TreeGrafter"/>
</dbReference>
<dbReference type="KEGG" id="meso:BSQ44_05065"/>
<dbReference type="InterPro" id="IPR036271">
    <property type="entry name" value="Tet_transcr_reg_TetR-rel_C_sf"/>
</dbReference>
<feature type="DNA-binding region" description="H-T-H motif" evidence="5">
    <location>
        <begin position="35"/>
        <end position="54"/>
    </location>
</feature>
<dbReference type="PRINTS" id="PR00455">
    <property type="entry name" value="HTHTETR"/>
</dbReference>
<keyword evidence="8" id="KW-1185">Reference proteome</keyword>
<dbReference type="PANTHER" id="PTHR30055">
    <property type="entry name" value="HTH-TYPE TRANSCRIPTIONAL REGULATOR RUTR"/>
    <property type="match status" value="1"/>
</dbReference>
<evidence type="ECO:0000256" key="2">
    <source>
        <dbReference type="ARBA" id="ARBA00023015"/>
    </source>
</evidence>
<reference evidence="8" key="1">
    <citation type="submission" date="2016-11" db="EMBL/GenBank/DDBJ databases">
        <title>Mesorhizobium oceanicum sp. nov., isolated from deep seawater in South China Sea.</title>
        <authorList>
            <person name="Fu G.-Y."/>
        </authorList>
    </citation>
    <scope>NUCLEOTIDE SEQUENCE [LARGE SCALE GENOMIC DNA]</scope>
    <source>
        <strain evidence="8">B7</strain>
    </source>
</reference>
<dbReference type="EMBL" id="CP018171">
    <property type="protein sequence ID" value="APH70820.1"/>
    <property type="molecule type" value="Genomic_DNA"/>
</dbReference>
<protein>
    <recommendedName>
        <fullName evidence="6">HTH tetR-type domain-containing protein</fullName>
    </recommendedName>
</protein>
<accession>A0A1L3SN73</accession>
<dbReference type="Gene3D" id="1.10.357.10">
    <property type="entry name" value="Tetracycline Repressor, domain 2"/>
    <property type="match status" value="1"/>
</dbReference>
<feature type="domain" description="HTH tetR-type" evidence="6">
    <location>
        <begin position="12"/>
        <end position="72"/>
    </location>
</feature>
<dbReference type="InterPro" id="IPR039538">
    <property type="entry name" value="BetI_C"/>
</dbReference>
<dbReference type="SUPFAM" id="SSF48498">
    <property type="entry name" value="Tetracyclin repressor-like, C-terminal domain"/>
    <property type="match status" value="1"/>
</dbReference>
<keyword evidence="1" id="KW-0678">Repressor</keyword>
<dbReference type="PROSITE" id="PS50977">
    <property type="entry name" value="HTH_TETR_2"/>
    <property type="match status" value="1"/>
</dbReference>
<dbReference type="InterPro" id="IPR001647">
    <property type="entry name" value="HTH_TetR"/>
</dbReference>
<gene>
    <name evidence="7" type="ORF">BSQ44_05065</name>
</gene>
<dbReference type="OrthoDB" id="9809772at2"/>
<name>A0A1L3SN73_9HYPH</name>
<evidence type="ECO:0000256" key="4">
    <source>
        <dbReference type="ARBA" id="ARBA00023163"/>
    </source>
</evidence>
<evidence type="ECO:0000313" key="8">
    <source>
        <dbReference type="Proteomes" id="UP000182840"/>
    </source>
</evidence>
<evidence type="ECO:0000256" key="1">
    <source>
        <dbReference type="ARBA" id="ARBA00022491"/>
    </source>
</evidence>
<dbReference type="PANTHER" id="PTHR30055:SF234">
    <property type="entry name" value="HTH-TYPE TRANSCRIPTIONAL REGULATOR BETI"/>
    <property type="match status" value="1"/>
</dbReference>
<dbReference type="Pfam" id="PF00440">
    <property type="entry name" value="TetR_N"/>
    <property type="match status" value="1"/>
</dbReference>
<keyword evidence="2" id="KW-0805">Transcription regulation</keyword>
<evidence type="ECO:0000313" key="7">
    <source>
        <dbReference type="EMBL" id="APH70820.1"/>
    </source>
</evidence>
<sequence length="197" mass="22434">MVGSTDDTPRQDNRKQDIADAARSLIAERGFEGLRTRDIANRVGINIATLHYHVPTKQDLIRLVAESLRSDFERQHRRRPREGLSPLERLRREFADFRDNCESNPELVTVLAELGERARRDPEVQAELAPMRAYWHSQIAGVLKEGRENGSFRHDLDAQAGASIVIGTLTGSRRQPDPSLEHFEAICAELLRSFQNR</sequence>
<dbReference type="Proteomes" id="UP000182840">
    <property type="component" value="Chromosome"/>
</dbReference>
<dbReference type="STRING" id="1670800.BSQ44_05065"/>
<evidence type="ECO:0000259" key="6">
    <source>
        <dbReference type="PROSITE" id="PS50977"/>
    </source>
</evidence>